<dbReference type="SMART" id="SM00409">
    <property type="entry name" value="IG"/>
    <property type="match status" value="3"/>
</dbReference>
<organism evidence="5 6">
    <name type="scientific">Penaeus vannamei</name>
    <name type="common">Whiteleg shrimp</name>
    <name type="synonym">Litopenaeus vannamei</name>
    <dbReference type="NCBI Taxonomy" id="6689"/>
    <lineage>
        <taxon>Eukaryota</taxon>
        <taxon>Metazoa</taxon>
        <taxon>Ecdysozoa</taxon>
        <taxon>Arthropoda</taxon>
        <taxon>Crustacea</taxon>
        <taxon>Multicrustacea</taxon>
        <taxon>Malacostraca</taxon>
        <taxon>Eumalacostraca</taxon>
        <taxon>Eucarida</taxon>
        <taxon>Decapoda</taxon>
        <taxon>Dendrobranchiata</taxon>
        <taxon>Penaeoidea</taxon>
        <taxon>Penaeidae</taxon>
        <taxon>Penaeus</taxon>
    </lineage>
</organism>
<gene>
    <name evidence="5" type="ORF">C7M84_004429</name>
</gene>
<evidence type="ECO:0000259" key="4">
    <source>
        <dbReference type="PROSITE" id="PS50835"/>
    </source>
</evidence>
<dbReference type="InterPro" id="IPR036179">
    <property type="entry name" value="Ig-like_dom_sf"/>
</dbReference>
<protein>
    <submittedName>
        <fullName evidence="5">Putative sidestep protein</fullName>
    </submittedName>
</protein>
<evidence type="ECO:0000256" key="1">
    <source>
        <dbReference type="ARBA" id="ARBA00004167"/>
    </source>
</evidence>
<sequence length="298" mass="32356">MSTTAETWEPYDARVGDFTAGVRWTDRETLGGRAYFTVISEPPSLVLEPAHPQDEGVYTCRVDYRLSTSTRTNVNLTVVIPPGPPMVMWRGQRVVGAVGPLTEGERVDLTCRSVGGRPQPVLTWWRKGLRLPLLTVNSSSDSVTGTYAVEATLTLTASRSVAGVDFTCHAYTPTELHGDDGSAIVQPRTATISLNVTLPPMEVRILGSEQPIAAGRSIRLVCRAVGSHPPAHLTWWSGSSPLRQVVRAIEEGGNVTTATLNILVERQHDGTTLRCTGINPALPHSPLTDTYRLTVYCE</sequence>
<evidence type="ECO:0000256" key="3">
    <source>
        <dbReference type="ARBA" id="ARBA00023157"/>
    </source>
</evidence>
<dbReference type="SUPFAM" id="SSF48726">
    <property type="entry name" value="Immunoglobulin"/>
    <property type="match status" value="3"/>
</dbReference>
<reference evidence="5 6" key="2">
    <citation type="submission" date="2019-01" db="EMBL/GenBank/DDBJ databases">
        <title>The decoding of complex shrimp genome reveals the adaptation for benthos swimmer, frequently molting mechanism and breeding impact on genome.</title>
        <authorList>
            <person name="Sun Y."/>
            <person name="Gao Y."/>
            <person name="Yu Y."/>
        </authorList>
    </citation>
    <scope>NUCLEOTIDE SEQUENCE [LARGE SCALE GENOMIC DNA]</scope>
    <source>
        <tissue evidence="5">Muscle</tissue>
    </source>
</reference>
<dbReference type="InterPro" id="IPR007110">
    <property type="entry name" value="Ig-like_dom"/>
</dbReference>
<keyword evidence="3" id="KW-1015">Disulfide bond</keyword>
<dbReference type="InterPro" id="IPR003599">
    <property type="entry name" value="Ig_sub"/>
</dbReference>
<keyword evidence="2" id="KW-0472">Membrane</keyword>
<dbReference type="Proteomes" id="UP000283509">
    <property type="component" value="Unassembled WGS sequence"/>
</dbReference>
<dbReference type="InterPro" id="IPR013162">
    <property type="entry name" value="CD80_C2-set"/>
</dbReference>
<feature type="domain" description="Ig-like" evidence="4">
    <location>
        <begin position="22"/>
        <end position="77"/>
    </location>
</feature>
<dbReference type="Gene3D" id="2.60.40.10">
    <property type="entry name" value="Immunoglobulins"/>
    <property type="match status" value="3"/>
</dbReference>
<dbReference type="EMBL" id="QCYY01001588">
    <property type="protein sequence ID" value="ROT76941.1"/>
    <property type="molecule type" value="Genomic_DNA"/>
</dbReference>
<dbReference type="InterPro" id="IPR013783">
    <property type="entry name" value="Ig-like_fold"/>
</dbReference>
<keyword evidence="6" id="KW-1185">Reference proteome</keyword>
<dbReference type="Pfam" id="PF08205">
    <property type="entry name" value="C2-set_2"/>
    <property type="match status" value="2"/>
</dbReference>
<evidence type="ECO:0000256" key="2">
    <source>
        <dbReference type="ARBA" id="ARBA00023136"/>
    </source>
</evidence>
<proteinExistence type="predicted"/>
<dbReference type="OrthoDB" id="10028801at2759"/>
<dbReference type="PROSITE" id="PS50835">
    <property type="entry name" value="IG_LIKE"/>
    <property type="match status" value="3"/>
</dbReference>
<feature type="domain" description="Ig-like" evidence="4">
    <location>
        <begin position="84"/>
        <end position="193"/>
    </location>
</feature>
<evidence type="ECO:0000313" key="5">
    <source>
        <dbReference type="EMBL" id="ROT76941.1"/>
    </source>
</evidence>
<evidence type="ECO:0000313" key="6">
    <source>
        <dbReference type="Proteomes" id="UP000283509"/>
    </source>
</evidence>
<name>A0A423TKG4_PENVA</name>
<accession>A0A423TKG4</accession>
<comment type="subcellular location">
    <subcellularLocation>
        <location evidence="1">Membrane</location>
        <topology evidence="1">Single-pass membrane protein</topology>
    </subcellularLocation>
</comment>
<comment type="caution">
    <text evidence="5">The sequence shown here is derived from an EMBL/GenBank/DDBJ whole genome shotgun (WGS) entry which is preliminary data.</text>
</comment>
<reference evidence="5 6" key="1">
    <citation type="submission" date="2018-04" db="EMBL/GenBank/DDBJ databases">
        <authorList>
            <person name="Zhang X."/>
            <person name="Yuan J."/>
            <person name="Li F."/>
            <person name="Xiang J."/>
        </authorList>
    </citation>
    <scope>NUCLEOTIDE SEQUENCE [LARGE SCALE GENOMIC DNA]</scope>
    <source>
        <tissue evidence="5">Muscle</tissue>
    </source>
</reference>
<dbReference type="AlphaFoldDB" id="A0A423TKG4"/>
<dbReference type="PANTHER" id="PTHR23278:SF19">
    <property type="entry name" value="OBSCURIN"/>
    <property type="match status" value="1"/>
</dbReference>
<dbReference type="GO" id="GO:0016020">
    <property type="term" value="C:membrane"/>
    <property type="evidence" value="ECO:0007669"/>
    <property type="project" value="UniProtKB-SubCell"/>
</dbReference>
<dbReference type="PANTHER" id="PTHR23278">
    <property type="entry name" value="SIDESTEP PROTEIN"/>
    <property type="match status" value="1"/>
</dbReference>
<feature type="domain" description="Ig-like" evidence="4">
    <location>
        <begin position="199"/>
        <end position="294"/>
    </location>
</feature>